<organism evidence="2">
    <name type="scientific">Sesamum radiatum</name>
    <name type="common">Black benniseed</name>
    <dbReference type="NCBI Taxonomy" id="300843"/>
    <lineage>
        <taxon>Eukaryota</taxon>
        <taxon>Viridiplantae</taxon>
        <taxon>Streptophyta</taxon>
        <taxon>Embryophyta</taxon>
        <taxon>Tracheophyta</taxon>
        <taxon>Spermatophyta</taxon>
        <taxon>Magnoliopsida</taxon>
        <taxon>eudicotyledons</taxon>
        <taxon>Gunneridae</taxon>
        <taxon>Pentapetalae</taxon>
        <taxon>asterids</taxon>
        <taxon>lamiids</taxon>
        <taxon>Lamiales</taxon>
        <taxon>Pedaliaceae</taxon>
        <taxon>Sesamum</taxon>
    </lineage>
</organism>
<evidence type="ECO:0000313" key="2">
    <source>
        <dbReference type="EMBL" id="KAL0298435.1"/>
    </source>
</evidence>
<name>A0AAW2JXM9_SESRA</name>
<comment type="caution">
    <text evidence="2">The sequence shown here is derived from an EMBL/GenBank/DDBJ whole genome shotgun (WGS) entry which is preliminary data.</text>
</comment>
<proteinExistence type="predicted"/>
<accession>A0AAW2JXM9</accession>
<gene>
    <name evidence="2" type="ORF">Sradi_6503300</name>
</gene>
<sequence>MEELLTIELTLGDPRKVTKIGSKMTEDVRNQVVNCLMRNKDIFAWTLQDLEVIDPSVIMHHLNLDPSVKRVKQTTRHFGPKKTKSPKEK</sequence>
<reference evidence="2" key="1">
    <citation type="submission" date="2020-06" db="EMBL/GenBank/DDBJ databases">
        <authorList>
            <person name="Li T."/>
            <person name="Hu X."/>
            <person name="Zhang T."/>
            <person name="Song X."/>
            <person name="Zhang H."/>
            <person name="Dai N."/>
            <person name="Sheng W."/>
            <person name="Hou X."/>
            <person name="Wei L."/>
        </authorList>
    </citation>
    <scope>NUCLEOTIDE SEQUENCE</scope>
    <source>
        <strain evidence="2">G02</strain>
        <tissue evidence="2">Leaf</tissue>
    </source>
</reference>
<evidence type="ECO:0000256" key="1">
    <source>
        <dbReference type="SAM" id="MobiDB-lite"/>
    </source>
</evidence>
<protein>
    <recommendedName>
        <fullName evidence="3">Reverse transcriptase domain-containing protein</fullName>
    </recommendedName>
</protein>
<evidence type="ECO:0008006" key="3">
    <source>
        <dbReference type="Google" id="ProtNLM"/>
    </source>
</evidence>
<feature type="region of interest" description="Disordered" evidence="1">
    <location>
        <begin position="70"/>
        <end position="89"/>
    </location>
</feature>
<dbReference type="EMBL" id="JACGWJ010000031">
    <property type="protein sequence ID" value="KAL0298435.1"/>
    <property type="molecule type" value="Genomic_DNA"/>
</dbReference>
<reference evidence="2" key="2">
    <citation type="journal article" date="2024" name="Plant">
        <title>Genomic evolution and insights into agronomic trait innovations of Sesamum species.</title>
        <authorList>
            <person name="Miao H."/>
            <person name="Wang L."/>
            <person name="Qu L."/>
            <person name="Liu H."/>
            <person name="Sun Y."/>
            <person name="Le M."/>
            <person name="Wang Q."/>
            <person name="Wei S."/>
            <person name="Zheng Y."/>
            <person name="Lin W."/>
            <person name="Duan Y."/>
            <person name="Cao H."/>
            <person name="Xiong S."/>
            <person name="Wang X."/>
            <person name="Wei L."/>
            <person name="Li C."/>
            <person name="Ma Q."/>
            <person name="Ju M."/>
            <person name="Zhao R."/>
            <person name="Li G."/>
            <person name="Mu C."/>
            <person name="Tian Q."/>
            <person name="Mei H."/>
            <person name="Zhang T."/>
            <person name="Gao T."/>
            <person name="Zhang H."/>
        </authorList>
    </citation>
    <scope>NUCLEOTIDE SEQUENCE</scope>
    <source>
        <strain evidence="2">G02</strain>
    </source>
</reference>
<dbReference type="AlphaFoldDB" id="A0AAW2JXM9"/>